<dbReference type="GO" id="GO:0005737">
    <property type="term" value="C:cytoplasm"/>
    <property type="evidence" value="ECO:0007669"/>
    <property type="project" value="UniProtKB-SubCell"/>
</dbReference>
<evidence type="ECO:0000256" key="1">
    <source>
        <dbReference type="ARBA" id="ARBA00011062"/>
    </source>
</evidence>
<organism evidence="6">
    <name type="scientific">uncultured marine group II/III euryarchaeote KM3_190_A04</name>
    <dbReference type="NCBI Taxonomy" id="1457959"/>
    <lineage>
        <taxon>Archaea</taxon>
        <taxon>Methanobacteriati</taxon>
        <taxon>Methanobacteriota</taxon>
        <taxon>environmental samples</taxon>
    </lineage>
</organism>
<comment type="catalytic activity">
    <reaction evidence="4">
        <text>a ribonucleoside 5'-phosphate + H2O = a ribonucleoside + phosphate</text>
        <dbReference type="Rhea" id="RHEA:12484"/>
        <dbReference type="ChEBI" id="CHEBI:15377"/>
        <dbReference type="ChEBI" id="CHEBI:18254"/>
        <dbReference type="ChEBI" id="CHEBI:43474"/>
        <dbReference type="ChEBI" id="CHEBI:58043"/>
        <dbReference type="EC" id="3.1.3.5"/>
    </reaction>
</comment>
<proteinExistence type="inferred from homology"/>
<dbReference type="Pfam" id="PF01975">
    <property type="entry name" value="SurE"/>
    <property type="match status" value="1"/>
</dbReference>
<keyword evidence="2 4" id="KW-0479">Metal-binding</keyword>
<dbReference type="GO" id="GO:0000166">
    <property type="term" value="F:nucleotide binding"/>
    <property type="evidence" value="ECO:0007669"/>
    <property type="project" value="UniProtKB-KW"/>
</dbReference>
<evidence type="ECO:0000259" key="5">
    <source>
        <dbReference type="Pfam" id="PF01975"/>
    </source>
</evidence>
<dbReference type="GO" id="GO:0046872">
    <property type="term" value="F:metal ion binding"/>
    <property type="evidence" value="ECO:0007669"/>
    <property type="project" value="UniProtKB-UniRule"/>
</dbReference>
<comment type="subcellular location">
    <subcellularLocation>
        <location evidence="4">Cytoplasm</location>
    </subcellularLocation>
</comment>
<evidence type="ECO:0000313" key="6">
    <source>
        <dbReference type="EMBL" id="AIF06166.1"/>
    </source>
</evidence>
<dbReference type="AlphaFoldDB" id="A0A075GQ98"/>
<keyword evidence="4" id="KW-0963">Cytoplasm</keyword>
<sequence length="331" mass="35447">MVNQTIRLNPSIDVLPVGGRTMSRPCLFLTNDDGIEAPGLHALIRGLHQSGFPIVVMAPADEQSASGMRLSLRHDLKFVERTDLATDLGSSDGPPLRMFSLDGTPCDCAIVAIDGGLAHWAPEMKPALCVSGVNQGPNLSVDVMHSGTVSAAREAGLYGMPAIATSLSTYQHSDFESSVEATIEVVEATVRILPQEATNLLRPNGSRTQPKGADERELIIDSFRNGDLMLNINAPETWTNGFRTVSLGSRWYHNAIDMSNTENHGVAYKVGAARIEDEDIPDTDCNAVNAGAVAITPLSCWPVNHPLGISQRLLAAATQPGTNGLPFWLED</sequence>
<dbReference type="InterPro" id="IPR030048">
    <property type="entry name" value="SurE"/>
</dbReference>
<dbReference type="SUPFAM" id="SSF64167">
    <property type="entry name" value="SurE-like"/>
    <property type="match status" value="1"/>
</dbReference>
<dbReference type="EMBL" id="KF900761">
    <property type="protein sequence ID" value="AIF06166.1"/>
    <property type="molecule type" value="Genomic_DNA"/>
</dbReference>
<feature type="binding site" evidence="4">
    <location>
        <position position="64"/>
    </location>
    <ligand>
        <name>a divalent metal cation</name>
        <dbReference type="ChEBI" id="CHEBI:60240"/>
    </ligand>
</feature>
<dbReference type="Gene3D" id="3.40.1210.10">
    <property type="entry name" value="Survival protein SurE-like phosphatase/nucleotidase"/>
    <property type="match status" value="1"/>
</dbReference>
<comment type="function">
    <text evidence="4">Nucleotidase that shows phosphatase activity on nucleoside 5'-monophosphates.</text>
</comment>
<reference evidence="6" key="1">
    <citation type="journal article" date="2014" name="Genome Biol. Evol.">
        <title>Pangenome evidence for extensive interdomain horizontal transfer affecting lineage core and shell genes in uncultured planktonic thaumarchaeota and euryarchaeota.</title>
        <authorList>
            <person name="Deschamps P."/>
            <person name="Zivanovic Y."/>
            <person name="Moreira D."/>
            <person name="Rodriguez-Valera F."/>
            <person name="Lopez-Garcia P."/>
        </authorList>
    </citation>
    <scope>NUCLEOTIDE SEQUENCE</scope>
</reference>
<comment type="similarity">
    <text evidence="1 4">Belongs to the SurE nucleotidase family.</text>
</comment>
<keyword evidence="3 4" id="KW-0378">Hydrolase</keyword>
<dbReference type="PANTHER" id="PTHR30457">
    <property type="entry name" value="5'-NUCLEOTIDASE SURE"/>
    <property type="match status" value="1"/>
</dbReference>
<feature type="binding site" evidence="4">
    <location>
        <position position="134"/>
    </location>
    <ligand>
        <name>a divalent metal cation</name>
        <dbReference type="ChEBI" id="CHEBI:60240"/>
    </ligand>
</feature>
<evidence type="ECO:0000256" key="4">
    <source>
        <dbReference type="HAMAP-Rule" id="MF_00060"/>
    </source>
</evidence>
<gene>
    <name evidence="4 6" type="primary">surE</name>
</gene>
<protein>
    <recommendedName>
        <fullName evidence="4">5'-nucleotidase SurE</fullName>
        <ecNumber evidence="4">3.1.3.5</ecNumber>
    </recommendedName>
    <alternativeName>
        <fullName evidence="4">Nucleoside 5'-monophosphate phosphohydrolase</fullName>
    </alternativeName>
</protein>
<keyword evidence="4" id="KW-0547">Nucleotide-binding</keyword>
<dbReference type="InterPro" id="IPR036523">
    <property type="entry name" value="SurE-like_sf"/>
</dbReference>
<feature type="binding site" evidence="4">
    <location>
        <position position="33"/>
    </location>
    <ligand>
        <name>a divalent metal cation</name>
        <dbReference type="ChEBI" id="CHEBI:60240"/>
    </ligand>
</feature>
<comment type="cofactor">
    <cofactor evidence="4">
        <name>a divalent metal cation</name>
        <dbReference type="ChEBI" id="CHEBI:60240"/>
    </cofactor>
    <text evidence="4">Binds 1 divalent metal cation per subunit.</text>
</comment>
<feature type="domain" description="Survival protein SurE-like phosphatase/nucleotidase" evidence="5">
    <location>
        <begin position="28"/>
        <end position="251"/>
    </location>
</feature>
<accession>A0A075GQ98</accession>
<evidence type="ECO:0000256" key="3">
    <source>
        <dbReference type="ARBA" id="ARBA00022801"/>
    </source>
</evidence>
<feature type="binding site" evidence="4">
    <location>
        <position position="32"/>
    </location>
    <ligand>
        <name>a divalent metal cation</name>
        <dbReference type="ChEBI" id="CHEBI:60240"/>
    </ligand>
</feature>
<name>A0A075GQ98_9EURY</name>
<dbReference type="PANTHER" id="PTHR30457:SF0">
    <property type="entry name" value="PHOSPHATASE, PUTATIVE (AFU_ORTHOLOGUE AFUA_4G01070)-RELATED"/>
    <property type="match status" value="1"/>
</dbReference>
<dbReference type="GO" id="GO:0008253">
    <property type="term" value="F:5'-nucleotidase activity"/>
    <property type="evidence" value="ECO:0007669"/>
    <property type="project" value="UniProtKB-UniRule"/>
</dbReference>
<dbReference type="HAMAP" id="MF_00060">
    <property type="entry name" value="SurE"/>
    <property type="match status" value="1"/>
</dbReference>
<evidence type="ECO:0000256" key="2">
    <source>
        <dbReference type="ARBA" id="ARBA00022723"/>
    </source>
</evidence>
<dbReference type="InterPro" id="IPR002828">
    <property type="entry name" value="SurE-like_Pase/nucleotidase"/>
</dbReference>
<dbReference type="EC" id="3.1.3.5" evidence="4"/>